<proteinExistence type="predicted"/>
<sequence>MLRTSSRNLCSFCSFFFTLMQIITYVSTLPLQDKSQNKNMTNTTYSKQ</sequence>
<dbReference type="EMBL" id="GGEC01065509">
    <property type="protein sequence ID" value="MBX45993.1"/>
    <property type="molecule type" value="Transcribed_RNA"/>
</dbReference>
<reference evidence="1" key="1">
    <citation type="submission" date="2018-02" db="EMBL/GenBank/DDBJ databases">
        <title>Rhizophora mucronata_Transcriptome.</title>
        <authorList>
            <person name="Meera S.P."/>
            <person name="Sreeshan A."/>
            <person name="Augustine A."/>
        </authorList>
    </citation>
    <scope>NUCLEOTIDE SEQUENCE</scope>
    <source>
        <tissue evidence="1">Leaf</tissue>
    </source>
</reference>
<accession>A0A2P2NU94</accession>
<protein>
    <submittedName>
        <fullName evidence="1">Uncharacterized protein</fullName>
    </submittedName>
</protein>
<evidence type="ECO:0000313" key="1">
    <source>
        <dbReference type="EMBL" id="MBX45993.1"/>
    </source>
</evidence>
<dbReference type="AlphaFoldDB" id="A0A2P2NU94"/>
<name>A0A2P2NU94_RHIMU</name>
<organism evidence="1">
    <name type="scientific">Rhizophora mucronata</name>
    <name type="common">Asiatic mangrove</name>
    <dbReference type="NCBI Taxonomy" id="61149"/>
    <lineage>
        <taxon>Eukaryota</taxon>
        <taxon>Viridiplantae</taxon>
        <taxon>Streptophyta</taxon>
        <taxon>Embryophyta</taxon>
        <taxon>Tracheophyta</taxon>
        <taxon>Spermatophyta</taxon>
        <taxon>Magnoliopsida</taxon>
        <taxon>eudicotyledons</taxon>
        <taxon>Gunneridae</taxon>
        <taxon>Pentapetalae</taxon>
        <taxon>rosids</taxon>
        <taxon>fabids</taxon>
        <taxon>Malpighiales</taxon>
        <taxon>Rhizophoraceae</taxon>
        <taxon>Rhizophora</taxon>
    </lineage>
</organism>